<evidence type="ECO:0000256" key="9">
    <source>
        <dbReference type="RuleBase" id="RU365045"/>
    </source>
</evidence>
<evidence type="ECO:0000256" key="1">
    <source>
        <dbReference type="ARBA" id="ARBA00003741"/>
    </source>
</evidence>
<comment type="catalytic activity">
    <reaction evidence="8 9">
        <text>L-2,4-diaminobutanoate + acetyl-CoA = (2S)-4-acetamido-2-aminobutanoate + CoA + H(+)</text>
        <dbReference type="Rhea" id="RHEA:16901"/>
        <dbReference type="ChEBI" id="CHEBI:15378"/>
        <dbReference type="ChEBI" id="CHEBI:57287"/>
        <dbReference type="ChEBI" id="CHEBI:57288"/>
        <dbReference type="ChEBI" id="CHEBI:58761"/>
        <dbReference type="ChEBI" id="CHEBI:58929"/>
        <dbReference type="EC" id="2.3.1.178"/>
    </reaction>
</comment>
<evidence type="ECO:0000256" key="3">
    <source>
        <dbReference type="ARBA" id="ARBA00010712"/>
    </source>
</evidence>
<dbReference type="EC" id="2.3.1.178" evidence="4 9"/>
<evidence type="ECO:0000256" key="6">
    <source>
        <dbReference type="ARBA" id="ARBA00022679"/>
    </source>
</evidence>
<dbReference type="InterPro" id="IPR012772">
    <property type="entry name" value="Ectoine_EctA"/>
</dbReference>
<reference evidence="11 12" key="1">
    <citation type="submission" date="2021-03" db="EMBL/GenBank/DDBJ databases">
        <title>Genomic Encyclopedia of Type Strains, Phase IV (KMG-IV): sequencing the most valuable type-strain genomes for metagenomic binning, comparative biology and taxonomic classification.</title>
        <authorList>
            <person name="Goeker M."/>
        </authorList>
    </citation>
    <scope>NUCLEOTIDE SEQUENCE [LARGE SCALE GENOMIC DNA]</scope>
    <source>
        <strain evidence="11 12">DSM 24738</strain>
    </source>
</reference>
<dbReference type="Proteomes" id="UP001519343">
    <property type="component" value="Unassembled WGS sequence"/>
</dbReference>
<keyword evidence="12" id="KW-1185">Reference proteome</keyword>
<proteinExistence type="inferred from homology"/>
<comment type="function">
    <text evidence="1 9">Catalyzes the acetylation of L-2,4-diaminobutyrate (DABA) to gamma-N-acetyl-alpha,gamma-diaminobutyric acid (ADABA) with acetyl coenzyme A.</text>
</comment>
<evidence type="ECO:0000256" key="7">
    <source>
        <dbReference type="ARBA" id="ARBA00023315"/>
    </source>
</evidence>
<dbReference type="PROSITE" id="PS51186">
    <property type="entry name" value="GNAT"/>
    <property type="match status" value="1"/>
</dbReference>
<dbReference type="RefSeq" id="WP_209810139.1">
    <property type="nucleotide sequence ID" value="NZ_JAGGKT010000005.1"/>
</dbReference>
<dbReference type="EMBL" id="JAGGKT010000005">
    <property type="protein sequence ID" value="MBP1932068.1"/>
    <property type="molecule type" value="Genomic_DNA"/>
</dbReference>
<name>A0ABS4GP72_9BACL</name>
<dbReference type="GO" id="GO:0033816">
    <property type="term" value="F:diaminobutyrate acetyltransferase activity"/>
    <property type="evidence" value="ECO:0007669"/>
    <property type="project" value="UniProtKB-EC"/>
</dbReference>
<evidence type="ECO:0000256" key="8">
    <source>
        <dbReference type="ARBA" id="ARBA00048924"/>
    </source>
</evidence>
<evidence type="ECO:0000313" key="12">
    <source>
        <dbReference type="Proteomes" id="UP001519343"/>
    </source>
</evidence>
<comment type="similarity">
    <text evidence="3 9">Belongs to the acetyltransferase family. EctA subfamily.</text>
</comment>
<evidence type="ECO:0000256" key="4">
    <source>
        <dbReference type="ARBA" id="ARBA00012355"/>
    </source>
</evidence>
<evidence type="ECO:0000259" key="10">
    <source>
        <dbReference type="PROSITE" id="PS51186"/>
    </source>
</evidence>
<keyword evidence="6 9" id="KW-0808">Transferase</keyword>
<gene>
    <name evidence="9" type="primary">ectA</name>
    <name evidence="11" type="ORF">J2Z37_002069</name>
</gene>
<organism evidence="11 12">
    <name type="scientific">Ammoniphilus resinae</name>
    <dbReference type="NCBI Taxonomy" id="861532"/>
    <lineage>
        <taxon>Bacteria</taxon>
        <taxon>Bacillati</taxon>
        <taxon>Bacillota</taxon>
        <taxon>Bacilli</taxon>
        <taxon>Bacillales</taxon>
        <taxon>Paenibacillaceae</taxon>
        <taxon>Aneurinibacillus group</taxon>
        <taxon>Ammoniphilus</taxon>
    </lineage>
</organism>
<dbReference type="InterPro" id="IPR000182">
    <property type="entry name" value="GNAT_dom"/>
</dbReference>
<accession>A0ABS4GP72</accession>
<dbReference type="NCBIfam" id="TIGR02406">
    <property type="entry name" value="ectoine_EctA"/>
    <property type="match status" value="1"/>
</dbReference>
<comment type="caution">
    <text evidence="11">The sequence shown here is derived from an EMBL/GenBank/DDBJ whole genome shotgun (WGS) entry which is preliminary data.</text>
</comment>
<evidence type="ECO:0000256" key="2">
    <source>
        <dbReference type="ARBA" id="ARBA00004978"/>
    </source>
</evidence>
<evidence type="ECO:0000256" key="5">
    <source>
        <dbReference type="ARBA" id="ARBA00017935"/>
    </source>
</evidence>
<dbReference type="Pfam" id="PF00583">
    <property type="entry name" value="Acetyltransf_1"/>
    <property type="match status" value="1"/>
</dbReference>
<feature type="domain" description="N-acetyltransferase" evidence="10">
    <location>
        <begin position="9"/>
        <end position="163"/>
    </location>
</feature>
<sequence>MSTKTLNKVILREPRMEDGGQIWSLVKDTGVLDLNSSYSYLMLCEFFKETCVVAEQDGEVVGFISAYLLPTNQDTIFVWQVGVAASQRRKGLAGQMLEELLQRKACDKVRYLATTISPSNRPSQSLFQALARNMNTECEVTEGFPKELFPGGGHESEMMYQIGPFKRKRI</sequence>
<dbReference type="SUPFAM" id="SSF55729">
    <property type="entry name" value="Acyl-CoA N-acyltransferases (Nat)"/>
    <property type="match status" value="1"/>
</dbReference>
<comment type="pathway">
    <text evidence="2 9">Amine and polyamine biosynthesis; ectoine biosynthesis; L-ectoine from L-aspartate 4-semialdehyde: step 2/3.</text>
</comment>
<dbReference type="InterPro" id="IPR016181">
    <property type="entry name" value="Acyl_CoA_acyltransferase"/>
</dbReference>
<keyword evidence="7 9" id="KW-0012">Acyltransferase</keyword>
<protein>
    <recommendedName>
        <fullName evidence="5 9">L-2,4-diaminobutyric acid acetyltransferase</fullName>
        <shortName evidence="9">DABA acetyltransferase</shortName>
        <ecNumber evidence="4 9">2.3.1.178</ecNumber>
    </recommendedName>
</protein>
<dbReference type="Gene3D" id="3.40.630.30">
    <property type="match status" value="1"/>
</dbReference>
<dbReference type="CDD" id="cd04301">
    <property type="entry name" value="NAT_SF"/>
    <property type="match status" value="1"/>
</dbReference>
<evidence type="ECO:0000313" key="11">
    <source>
        <dbReference type="EMBL" id="MBP1932068.1"/>
    </source>
</evidence>